<keyword evidence="16 17" id="KW-1208">Phospholipid metabolism</keyword>
<dbReference type="GO" id="GO:0006661">
    <property type="term" value="P:phosphatidylinositol biosynthetic process"/>
    <property type="evidence" value="ECO:0000318"/>
    <property type="project" value="GO_Central"/>
</dbReference>
<dbReference type="VEuPathDB" id="TrichDB:TVAG_154800"/>
<dbReference type="InterPro" id="IPR043130">
    <property type="entry name" value="CDP-OH_PTrfase_TM_dom"/>
</dbReference>
<dbReference type="PANTHER" id="PTHR15362">
    <property type="entry name" value="PHOSPHATIDYLINOSITOL SYNTHASE"/>
    <property type="match status" value="1"/>
</dbReference>
<comment type="cofactor">
    <cofactor evidence="2">
        <name>Mg(2+)</name>
        <dbReference type="ChEBI" id="CHEBI:18420"/>
    </cofactor>
</comment>
<keyword evidence="14 17" id="KW-0594">Phospholipid biosynthesis</keyword>
<evidence type="ECO:0000313" key="20">
    <source>
        <dbReference type="EMBL" id="EAY01010.1"/>
    </source>
</evidence>
<comment type="cofactor">
    <cofactor evidence="1">
        <name>Mn(2+)</name>
        <dbReference type="ChEBI" id="CHEBI:29035"/>
    </cofactor>
</comment>
<keyword evidence="7 17" id="KW-0808">Transferase</keyword>
<sequence length="207" mass="24280">MVSLYFYIPNLIGYARIILMFVAYLFAQTNPYIFFLSYFSSQFLDMFDGMAARAFNQSTKFGALLDMVTDRCSTVGLLLVLSHRYPQYTLGCHFFIWLDIFSHWAHMLATLKAGNQSHKIVKDGPWLLRYYYATKWFMVLLIFGAEGWPCTMYMLSFDYLLPPYYLLPLKLLKYVLLPLFMLKHIVNVIQFFHAANSLDEIGEKKNN</sequence>
<dbReference type="InterPro" id="IPR048254">
    <property type="entry name" value="CDP_ALCOHOL_P_TRANSF_CS"/>
</dbReference>
<keyword evidence="15" id="KW-0464">Manganese</keyword>
<gene>
    <name evidence="20" type="ORF">TVAG_154800</name>
</gene>
<keyword evidence="11 19" id="KW-1133">Transmembrane helix</keyword>
<dbReference type="PIRSF" id="PIRSF000848">
    <property type="entry name" value="CDP_diag_ino_3_P"/>
    <property type="match status" value="1"/>
</dbReference>
<evidence type="ECO:0000256" key="15">
    <source>
        <dbReference type="ARBA" id="ARBA00023211"/>
    </source>
</evidence>
<evidence type="ECO:0000256" key="4">
    <source>
        <dbReference type="ARBA" id="ARBA00010441"/>
    </source>
</evidence>
<dbReference type="PANTHER" id="PTHR15362:SF4">
    <property type="entry name" value="CDP-DIACYLGLYCEROL--INOSITOL 3-PHOSPHATIDYLTRANSFERASE"/>
    <property type="match status" value="1"/>
</dbReference>
<dbReference type="GO" id="GO:0005794">
    <property type="term" value="C:Golgi apparatus"/>
    <property type="evidence" value="ECO:0000318"/>
    <property type="project" value="GO_Central"/>
</dbReference>
<evidence type="ECO:0000256" key="6">
    <source>
        <dbReference type="ARBA" id="ARBA00022516"/>
    </source>
</evidence>
<evidence type="ECO:0000256" key="12">
    <source>
        <dbReference type="ARBA" id="ARBA00023098"/>
    </source>
</evidence>
<comment type="catalytic activity">
    <reaction evidence="17">
        <text>a CDP-1,2-diacyl-sn-glycerol + myo-inositol = a 1,2-diacyl-sn-glycero-3-phospho-(1D-myo-inositol) + CMP + H(+)</text>
        <dbReference type="Rhea" id="RHEA:11580"/>
        <dbReference type="ChEBI" id="CHEBI:15378"/>
        <dbReference type="ChEBI" id="CHEBI:17268"/>
        <dbReference type="ChEBI" id="CHEBI:57880"/>
        <dbReference type="ChEBI" id="CHEBI:58332"/>
        <dbReference type="ChEBI" id="CHEBI:60377"/>
        <dbReference type="EC" id="2.7.8.11"/>
    </reaction>
</comment>
<proteinExistence type="inferred from homology"/>
<keyword evidence="13 17" id="KW-0472">Membrane</keyword>
<evidence type="ECO:0000256" key="9">
    <source>
        <dbReference type="ARBA" id="ARBA00022723"/>
    </source>
</evidence>
<evidence type="ECO:0000256" key="1">
    <source>
        <dbReference type="ARBA" id="ARBA00001936"/>
    </source>
</evidence>
<organism evidence="20 21">
    <name type="scientific">Trichomonas vaginalis (strain ATCC PRA-98 / G3)</name>
    <dbReference type="NCBI Taxonomy" id="412133"/>
    <lineage>
        <taxon>Eukaryota</taxon>
        <taxon>Metamonada</taxon>
        <taxon>Parabasalia</taxon>
        <taxon>Trichomonadida</taxon>
        <taxon>Trichomonadidae</taxon>
        <taxon>Trichomonas</taxon>
    </lineage>
</organism>
<evidence type="ECO:0000256" key="14">
    <source>
        <dbReference type="ARBA" id="ARBA00023209"/>
    </source>
</evidence>
<evidence type="ECO:0000256" key="13">
    <source>
        <dbReference type="ARBA" id="ARBA00023136"/>
    </source>
</evidence>
<evidence type="ECO:0000256" key="18">
    <source>
        <dbReference type="RuleBase" id="RU003750"/>
    </source>
</evidence>
<keyword evidence="12 17" id="KW-0443">Lipid metabolism</keyword>
<evidence type="ECO:0000256" key="8">
    <source>
        <dbReference type="ARBA" id="ARBA00022692"/>
    </source>
</evidence>
<accession>A2F271</accession>
<keyword evidence="8 19" id="KW-0812">Transmembrane</keyword>
<keyword evidence="9" id="KW-0479">Metal-binding</keyword>
<comment type="similarity">
    <text evidence="4 17 18">Belongs to the CDP-alcohol phosphatidyltransferase class-I family.</text>
</comment>
<evidence type="ECO:0000256" key="5">
    <source>
        <dbReference type="ARBA" id="ARBA00013212"/>
    </source>
</evidence>
<dbReference type="AlphaFoldDB" id="A2F271"/>
<keyword evidence="10" id="KW-0460">Magnesium</keyword>
<dbReference type="GO" id="GO:0016020">
    <property type="term" value="C:membrane"/>
    <property type="evidence" value="ECO:0007669"/>
    <property type="project" value="UniProtKB-SubCell"/>
</dbReference>
<dbReference type="STRING" id="5722.A2F271"/>
<dbReference type="FunCoup" id="A2F271">
    <property type="interactions" value="542"/>
</dbReference>
<evidence type="ECO:0000256" key="17">
    <source>
        <dbReference type="PIRNR" id="PIRNR000848"/>
    </source>
</evidence>
<dbReference type="KEGG" id="tva:4758834"/>
<dbReference type="EC" id="2.7.8.11" evidence="5 17"/>
<evidence type="ECO:0000256" key="7">
    <source>
        <dbReference type="ARBA" id="ARBA00022679"/>
    </source>
</evidence>
<evidence type="ECO:0000256" key="2">
    <source>
        <dbReference type="ARBA" id="ARBA00001946"/>
    </source>
</evidence>
<reference evidence="20" key="2">
    <citation type="journal article" date="2007" name="Science">
        <title>Draft genome sequence of the sexually transmitted pathogen Trichomonas vaginalis.</title>
        <authorList>
            <person name="Carlton J.M."/>
            <person name="Hirt R.P."/>
            <person name="Silva J.C."/>
            <person name="Delcher A.L."/>
            <person name="Schatz M."/>
            <person name="Zhao Q."/>
            <person name="Wortman J.R."/>
            <person name="Bidwell S.L."/>
            <person name="Alsmark U.C.M."/>
            <person name="Besteiro S."/>
            <person name="Sicheritz-Ponten T."/>
            <person name="Noel C.J."/>
            <person name="Dacks J.B."/>
            <person name="Foster P.G."/>
            <person name="Simillion C."/>
            <person name="Van de Peer Y."/>
            <person name="Miranda-Saavedra D."/>
            <person name="Barton G.J."/>
            <person name="Westrop G.D."/>
            <person name="Mueller S."/>
            <person name="Dessi D."/>
            <person name="Fiori P.L."/>
            <person name="Ren Q."/>
            <person name="Paulsen I."/>
            <person name="Zhang H."/>
            <person name="Bastida-Corcuera F.D."/>
            <person name="Simoes-Barbosa A."/>
            <person name="Brown M.T."/>
            <person name="Hayes R.D."/>
            <person name="Mukherjee M."/>
            <person name="Okumura C.Y."/>
            <person name="Schneider R."/>
            <person name="Smith A.J."/>
            <person name="Vanacova S."/>
            <person name="Villalvazo M."/>
            <person name="Haas B.J."/>
            <person name="Pertea M."/>
            <person name="Feldblyum T.V."/>
            <person name="Utterback T.R."/>
            <person name="Shu C.L."/>
            <person name="Osoegawa K."/>
            <person name="de Jong P.J."/>
            <person name="Hrdy I."/>
            <person name="Horvathova L."/>
            <person name="Zubacova Z."/>
            <person name="Dolezal P."/>
            <person name="Malik S.B."/>
            <person name="Logsdon J.M. Jr."/>
            <person name="Henze K."/>
            <person name="Gupta A."/>
            <person name="Wang C.C."/>
            <person name="Dunne R.L."/>
            <person name="Upcroft J.A."/>
            <person name="Upcroft P."/>
            <person name="White O."/>
            <person name="Salzberg S.L."/>
            <person name="Tang P."/>
            <person name="Chiu C.-H."/>
            <person name="Lee Y.-S."/>
            <person name="Embley T.M."/>
            <person name="Coombs G.H."/>
            <person name="Mottram J.C."/>
            <person name="Tachezy J."/>
            <person name="Fraser-Liggett C.M."/>
            <person name="Johnson P.J."/>
        </authorList>
    </citation>
    <scope>NUCLEOTIDE SEQUENCE [LARGE SCALE GENOMIC DNA]</scope>
    <source>
        <strain evidence="20">G3</strain>
    </source>
</reference>
<dbReference type="PROSITE" id="PS00379">
    <property type="entry name" value="CDP_ALCOHOL_P_TRANSF"/>
    <property type="match status" value="1"/>
</dbReference>
<evidence type="ECO:0000256" key="3">
    <source>
        <dbReference type="ARBA" id="ARBA00004141"/>
    </source>
</evidence>
<dbReference type="OMA" id="VTGVFFY"/>
<dbReference type="Proteomes" id="UP000001542">
    <property type="component" value="Unassembled WGS sequence"/>
</dbReference>
<dbReference type="VEuPathDB" id="TrichDB:TVAGG3_0163720"/>
<reference evidence="20" key="1">
    <citation type="submission" date="2006-10" db="EMBL/GenBank/DDBJ databases">
        <authorList>
            <person name="Amadeo P."/>
            <person name="Zhao Q."/>
            <person name="Wortman J."/>
            <person name="Fraser-Liggett C."/>
            <person name="Carlton J."/>
        </authorList>
    </citation>
    <scope>NUCLEOTIDE SEQUENCE</scope>
    <source>
        <strain evidence="20">G3</strain>
    </source>
</reference>
<protein>
    <recommendedName>
        <fullName evidence="5 17">CDP-diacylglycerol--inositol 3-phosphatidyltransferase</fullName>
        <ecNumber evidence="5 17">2.7.8.11</ecNumber>
    </recommendedName>
</protein>
<evidence type="ECO:0000256" key="11">
    <source>
        <dbReference type="ARBA" id="ARBA00022989"/>
    </source>
</evidence>
<dbReference type="InterPro" id="IPR014387">
    <property type="entry name" value="CDP_diag_ino_3_P_euk"/>
</dbReference>
<dbReference type="Pfam" id="PF01066">
    <property type="entry name" value="CDP-OH_P_transf"/>
    <property type="match status" value="1"/>
</dbReference>
<evidence type="ECO:0000256" key="19">
    <source>
        <dbReference type="SAM" id="Phobius"/>
    </source>
</evidence>
<dbReference type="FunFam" id="1.20.120.1760:FF:000003">
    <property type="entry name" value="CDP-diacylglycerol--inositol 3-phosphatidyltransferase"/>
    <property type="match status" value="1"/>
</dbReference>
<name>A2F271_TRIV3</name>
<dbReference type="EMBL" id="DS113582">
    <property type="protein sequence ID" value="EAY01010.1"/>
    <property type="molecule type" value="Genomic_DNA"/>
</dbReference>
<dbReference type="OrthoDB" id="10251079at2759"/>
<evidence type="ECO:0000313" key="21">
    <source>
        <dbReference type="Proteomes" id="UP000001542"/>
    </source>
</evidence>
<dbReference type="RefSeq" id="XP_001330067.1">
    <property type="nucleotide sequence ID" value="XM_001330032.1"/>
</dbReference>
<comment type="subcellular location">
    <subcellularLocation>
        <location evidence="3">Membrane</location>
        <topology evidence="3">Multi-pass membrane protein</topology>
    </subcellularLocation>
</comment>
<dbReference type="GO" id="GO:0003881">
    <property type="term" value="F:CDP-diacylglycerol-inositol 3-phosphatidyltransferase activity"/>
    <property type="evidence" value="ECO:0000318"/>
    <property type="project" value="GO_Central"/>
</dbReference>
<evidence type="ECO:0000256" key="10">
    <source>
        <dbReference type="ARBA" id="ARBA00022842"/>
    </source>
</evidence>
<keyword evidence="21" id="KW-1185">Reference proteome</keyword>
<dbReference type="InParanoid" id="A2F271"/>
<keyword evidence="6 17" id="KW-0444">Lipid biosynthesis</keyword>
<dbReference type="eggNOG" id="KOG3240">
    <property type="taxonomic scope" value="Eukaryota"/>
</dbReference>
<feature type="transmembrane region" description="Helical" evidence="19">
    <location>
        <begin position="6"/>
        <end position="27"/>
    </location>
</feature>
<dbReference type="GO" id="GO:0046872">
    <property type="term" value="F:metal ion binding"/>
    <property type="evidence" value="ECO:0007669"/>
    <property type="project" value="UniProtKB-KW"/>
</dbReference>
<evidence type="ECO:0000256" key="16">
    <source>
        <dbReference type="ARBA" id="ARBA00023264"/>
    </source>
</evidence>
<dbReference type="SMR" id="A2F271"/>
<dbReference type="Gene3D" id="1.20.120.1760">
    <property type="match status" value="1"/>
</dbReference>
<dbReference type="InterPro" id="IPR000462">
    <property type="entry name" value="CDP-OH_P_trans"/>
</dbReference>